<dbReference type="EMBL" id="VTPC01001697">
    <property type="protein sequence ID" value="KAF2901337.1"/>
    <property type="molecule type" value="Genomic_DNA"/>
</dbReference>
<comment type="caution">
    <text evidence="3">The sequence shown here is derived from an EMBL/GenBank/DDBJ whole genome shotgun (WGS) entry which is preliminary data.</text>
</comment>
<sequence>MPRPLIIKVDDHKPQPNKKAIGSISVQLLKDNRSVYEASTSENYNVHDQHDASTDISQYGSSIVRSLINKYESSTARSNLAKFKSKSLADLPRPQTSLVAATKTTQDDFLYNRSIYKDSENDKFDFKRVFSKFEDPTHLHKKIGISHSRIENLNLSDIKQRARLLLENYRHESNYSLWQNQVIELLQQIDNLENPVITGFDLALSRKEERFLPLEKEGKSSTKIQYYDKESDNDRAVHVRDIKNIFEEKTDSKMTFSRANSSSHSAYLGITADGNDVHNEHRRVKSSISIEQLKYFNGDSHDNEKFVNKYSTEEFSSDVPDEVDAGFQSESSGKVDELRNFFESEPGNYASYKNVLENEENKTETDTVLPEENVHIVGNRMLPPPKICVRDEEINNEDIETSLNRIQELMEVLETYERKIMNLSDETIEDGSYINEDLIRILIELDEITTYGDKDVLMNRKNAIQSVQNCIQKLRGKLNAES</sequence>
<dbReference type="InterPro" id="IPR003103">
    <property type="entry name" value="BAG_domain"/>
</dbReference>
<accession>A0A8K0DD29</accession>
<evidence type="ECO:0000256" key="1">
    <source>
        <dbReference type="SAM" id="Coils"/>
    </source>
</evidence>
<keyword evidence="4" id="KW-1185">Reference proteome</keyword>
<dbReference type="Pfam" id="PF02179">
    <property type="entry name" value="BAG"/>
    <property type="match status" value="1"/>
</dbReference>
<organism evidence="3 4">
    <name type="scientific">Ignelater luminosus</name>
    <name type="common">Cucubano</name>
    <name type="synonym">Pyrophorus luminosus</name>
    <dbReference type="NCBI Taxonomy" id="2038154"/>
    <lineage>
        <taxon>Eukaryota</taxon>
        <taxon>Metazoa</taxon>
        <taxon>Ecdysozoa</taxon>
        <taxon>Arthropoda</taxon>
        <taxon>Hexapoda</taxon>
        <taxon>Insecta</taxon>
        <taxon>Pterygota</taxon>
        <taxon>Neoptera</taxon>
        <taxon>Endopterygota</taxon>
        <taxon>Coleoptera</taxon>
        <taxon>Polyphaga</taxon>
        <taxon>Elateriformia</taxon>
        <taxon>Elateroidea</taxon>
        <taxon>Elateridae</taxon>
        <taxon>Agrypninae</taxon>
        <taxon>Pyrophorini</taxon>
        <taxon>Ignelater</taxon>
    </lineage>
</organism>
<proteinExistence type="predicted"/>
<dbReference type="InterPro" id="IPR036533">
    <property type="entry name" value="BAG_dom_sf"/>
</dbReference>
<dbReference type="Gene3D" id="1.20.58.120">
    <property type="entry name" value="BAG domain"/>
    <property type="match status" value="1"/>
</dbReference>
<evidence type="ECO:0000259" key="2">
    <source>
        <dbReference type="Pfam" id="PF02179"/>
    </source>
</evidence>
<dbReference type="GO" id="GO:0051087">
    <property type="term" value="F:protein-folding chaperone binding"/>
    <property type="evidence" value="ECO:0007669"/>
    <property type="project" value="InterPro"/>
</dbReference>
<feature type="domain" description="BAG" evidence="2">
    <location>
        <begin position="410"/>
        <end position="474"/>
    </location>
</feature>
<evidence type="ECO:0000313" key="3">
    <source>
        <dbReference type="EMBL" id="KAF2901337.1"/>
    </source>
</evidence>
<protein>
    <recommendedName>
        <fullName evidence="2">BAG domain-containing protein</fullName>
    </recommendedName>
</protein>
<gene>
    <name evidence="3" type="ORF">ILUMI_04843</name>
</gene>
<reference evidence="3" key="1">
    <citation type="submission" date="2019-08" db="EMBL/GenBank/DDBJ databases">
        <title>The genome of the North American firefly Photinus pyralis.</title>
        <authorList>
            <consortium name="Photinus pyralis genome working group"/>
            <person name="Fallon T.R."/>
            <person name="Sander Lower S.E."/>
            <person name="Weng J.-K."/>
        </authorList>
    </citation>
    <scope>NUCLEOTIDE SEQUENCE</scope>
    <source>
        <strain evidence="3">TRF0915ILg1</strain>
        <tissue evidence="3">Whole body</tissue>
    </source>
</reference>
<dbReference type="OrthoDB" id="6745514at2759"/>
<name>A0A8K0DD29_IGNLU</name>
<dbReference type="AlphaFoldDB" id="A0A8K0DD29"/>
<evidence type="ECO:0000313" key="4">
    <source>
        <dbReference type="Proteomes" id="UP000801492"/>
    </source>
</evidence>
<feature type="coiled-coil region" evidence="1">
    <location>
        <begin position="389"/>
        <end position="426"/>
    </location>
</feature>
<dbReference type="Proteomes" id="UP000801492">
    <property type="component" value="Unassembled WGS sequence"/>
</dbReference>
<dbReference type="SUPFAM" id="SSF63491">
    <property type="entry name" value="BAG domain"/>
    <property type="match status" value="1"/>
</dbReference>
<keyword evidence="1" id="KW-0175">Coiled coil</keyword>